<gene>
    <name evidence="1" type="ORF">G2W53_006846</name>
</gene>
<organism evidence="1 2">
    <name type="scientific">Senna tora</name>
    <dbReference type="NCBI Taxonomy" id="362788"/>
    <lineage>
        <taxon>Eukaryota</taxon>
        <taxon>Viridiplantae</taxon>
        <taxon>Streptophyta</taxon>
        <taxon>Embryophyta</taxon>
        <taxon>Tracheophyta</taxon>
        <taxon>Spermatophyta</taxon>
        <taxon>Magnoliopsida</taxon>
        <taxon>eudicotyledons</taxon>
        <taxon>Gunneridae</taxon>
        <taxon>Pentapetalae</taxon>
        <taxon>rosids</taxon>
        <taxon>fabids</taxon>
        <taxon>Fabales</taxon>
        <taxon>Fabaceae</taxon>
        <taxon>Caesalpinioideae</taxon>
        <taxon>Cassia clade</taxon>
        <taxon>Senna</taxon>
    </lineage>
</organism>
<dbReference type="EMBL" id="JAAIUW010000003">
    <property type="protein sequence ID" value="KAF7838364.1"/>
    <property type="molecule type" value="Genomic_DNA"/>
</dbReference>
<keyword evidence="2" id="KW-1185">Reference proteome</keyword>
<evidence type="ECO:0000313" key="2">
    <source>
        <dbReference type="Proteomes" id="UP000634136"/>
    </source>
</evidence>
<protein>
    <submittedName>
        <fullName evidence="1">Uncharacterized protein</fullName>
    </submittedName>
</protein>
<dbReference type="Proteomes" id="UP000634136">
    <property type="component" value="Unassembled WGS sequence"/>
</dbReference>
<name>A0A835CDK0_9FABA</name>
<dbReference type="AlphaFoldDB" id="A0A835CDK0"/>
<comment type="caution">
    <text evidence="1">The sequence shown here is derived from an EMBL/GenBank/DDBJ whole genome shotgun (WGS) entry which is preliminary data.</text>
</comment>
<sequence length="21" mass="2471">MAVPLPFAKFYQKTKKKKMEG</sequence>
<accession>A0A835CDK0</accession>
<evidence type="ECO:0000313" key="1">
    <source>
        <dbReference type="EMBL" id="KAF7838364.1"/>
    </source>
</evidence>
<reference evidence="1" key="1">
    <citation type="submission" date="2020-09" db="EMBL/GenBank/DDBJ databases">
        <title>Genome-Enabled Discovery of Anthraquinone Biosynthesis in Senna tora.</title>
        <authorList>
            <person name="Kang S.-H."/>
            <person name="Pandey R.P."/>
            <person name="Lee C.-M."/>
            <person name="Sim J.-S."/>
            <person name="Jeong J.-T."/>
            <person name="Choi B.-S."/>
            <person name="Jung M."/>
            <person name="Ginzburg D."/>
            <person name="Zhao K."/>
            <person name="Won S.Y."/>
            <person name="Oh T.-J."/>
            <person name="Yu Y."/>
            <person name="Kim N.-H."/>
            <person name="Lee O.R."/>
            <person name="Lee T.-H."/>
            <person name="Bashyal P."/>
            <person name="Kim T.-S."/>
            <person name="Lee W.-H."/>
            <person name="Kawkins C."/>
            <person name="Kim C.-K."/>
            <person name="Kim J.S."/>
            <person name="Ahn B.O."/>
            <person name="Rhee S.Y."/>
            <person name="Sohng J.K."/>
        </authorList>
    </citation>
    <scope>NUCLEOTIDE SEQUENCE</scope>
    <source>
        <tissue evidence="1">Leaf</tissue>
    </source>
</reference>
<proteinExistence type="predicted"/>